<keyword evidence="2" id="KW-1185">Reference proteome</keyword>
<accession>A0A5P8PH81</accession>
<dbReference type="EMBL" id="MN095771">
    <property type="protein sequence ID" value="QFR56043.1"/>
    <property type="molecule type" value="Genomic_DNA"/>
</dbReference>
<gene>
    <name evidence="1" type="ORF">CPT_Muldoon_088</name>
</gene>
<dbReference type="Pfam" id="PF24144">
    <property type="entry name" value="Phage_tudor"/>
    <property type="match status" value="1"/>
</dbReference>
<organism evidence="1 2">
    <name type="scientific">Serratia phage Muldoon</name>
    <dbReference type="NCBI Taxonomy" id="2601678"/>
    <lineage>
        <taxon>Viruses</taxon>
        <taxon>Duplodnaviria</taxon>
        <taxon>Heunggongvirae</taxon>
        <taxon>Uroviricota</taxon>
        <taxon>Caudoviricetes</taxon>
        <taxon>Muldoonvirus</taxon>
        <taxon>Muldoonvirus muldoon</taxon>
    </lineage>
</organism>
<dbReference type="InterPro" id="IPR057121">
    <property type="entry name" value="Phage_tudor-like"/>
</dbReference>
<reference evidence="2" key="1">
    <citation type="submission" date="2019-06" db="EMBL/GenBank/DDBJ databases">
        <title>Complete genome sequence of Serratia marcescens phage Muldoon.</title>
        <authorList>
            <person name="Campbell S."/>
            <person name="Atkinson C."/>
            <person name="Moreland R."/>
            <person name="Liu M."/>
            <person name="Ramsey J."/>
            <person name="Leavitt J."/>
        </authorList>
    </citation>
    <scope>NUCLEOTIDE SEQUENCE [LARGE SCALE GENOMIC DNA]</scope>
</reference>
<evidence type="ECO:0000313" key="2">
    <source>
        <dbReference type="Proteomes" id="UP000326777"/>
    </source>
</evidence>
<dbReference type="Proteomes" id="UP000326777">
    <property type="component" value="Genome"/>
</dbReference>
<sequence length="93" mass="10926">MTHDLKVGYWIVTRAYDHTQVEIVTHDLVEGHVLLDITPAMPKIKNNTERYVKKNHSWTYASTIYRFDPSKSADCDYMADLLREIHVKNSENF</sequence>
<name>A0A5P8PH81_9CAUD</name>
<evidence type="ECO:0000313" key="1">
    <source>
        <dbReference type="EMBL" id="QFR56043.1"/>
    </source>
</evidence>
<protein>
    <submittedName>
        <fullName evidence="1">Uncharacterized protein</fullName>
    </submittedName>
</protein>
<proteinExistence type="predicted"/>